<reference evidence="4" key="5">
    <citation type="submission" date="2015-06" db="UniProtKB">
        <authorList>
            <consortium name="EnsemblFungi"/>
        </authorList>
    </citation>
    <scope>IDENTIFICATION</scope>
    <source>
        <strain evidence="4">ATCC 64411</strain>
    </source>
</reference>
<dbReference type="PANTHER" id="PTHR13349">
    <property type="entry name" value="TRANSLATION MACHINERY-ASSOCIATED PROTEIN 16"/>
    <property type="match status" value="1"/>
</dbReference>
<dbReference type="InterPro" id="IPR021346">
    <property type="entry name" value="Tma16"/>
</dbReference>
<evidence type="ECO:0000256" key="1">
    <source>
        <dbReference type="ARBA" id="ARBA00034127"/>
    </source>
</evidence>
<protein>
    <recommendedName>
        <fullName evidence="6">Translation machinery-associated protein 16</fullName>
    </recommendedName>
</protein>
<dbReference type="STRING" id="644358.A0A0C4DV26"/>
<dbReference type="PANTHER" id="PTHR13349:SF2">
    <property type="entry name" value="TRANSLATION MACHINERY-ASSOCIATED PROTEIN 16"/>
    <property type="match status" value="1"/>
</dbReference>
<dbReference type="OrthoDB" id="270284at2759"/>
<dbReference type="EMBL" id="GL876968">
    <property type="protein sequence ID" value="KLU84790.1"/>
    <property type="molecule type" value="Genomic_DNA"/>
</dbReference>
<dbReference type="Proteomes" id="UP000011715">
    <property type="component" value="Unassembled WGS sequence"/>
</dbReference>
<dbReference type="VEuPathDB" id="FungiDB:MAPG_03826"/>
<reference evidence="4" key="4">
    <citation type="journal article" date="2015" name="G3 (Bethesda)">
        <title>Genome sequences of three phytopathogenic species of the Magnaporthaceae family of fungi.</title>
        <authorList>
            <person name="Okagaki L.H."/>
            <person name="Nunes C.C."/>
            <person name="Sailsbery J."/>
            <person name="Clay B."/>
            <person name="Brown D."/>
            <person name="John T."/>
            <person name="Oh Y."/>
            <person name="Young N."/>
            <person name="Fitzgerald M."/>
            <person name="Haas B.J."/>
            <person name="Zeng Q."/>
            <person name="Young S."/>
            <person name="Adiconis X."/>
            <person name="Fan L."/>
            <person name="Levin J.Z."/>
            <person name="Mitchell T.K."/>
            <person name="Okubara P.A."/>
            <person name="Farman M.L."/>
            <person name="Kohn L.M."/>
            <person name="Birren B."/>
            <person name="Ma L.-J."/>
            <person name="Dean R.A."/>
        </authorList>
    </citation>
    <scope>NUCLEOTIDE SEQUENCE</scope>
    <source>
        <strain evidence="4">ATCC 64411 / 73-15</strain>
    </source>
</reference>
<gene>
    <name evidence="3" type="ORF">MAPG_03826</name>
</gene>
<comment type="similarity">
    <text evidence="1">Belongs to the TMA16 family.</text>
</comment>
<accession>A0A0C4DV26</accession>
<reference evidence="3" key="2">
    <citation type="submission" date="2010-05" db="EMBL/GenBank/DDBJ databases">
        <title>The Genome Sequence of Magnaporthe poae strain ATCC 64411.</title>
        <authorList>
            <consortium name="The Broad Institute Genome Sequencing Platform"/>
            <consortium name="Broad Institute Genome Sequencing Center for Infectious Disease"/>
            <person name="Ma L.-J."/>
            <person name="Dead R."/>
            <person name="Young S."/>
            <person name="Zeng Q."/>
            <person name="Koehrsen M."/>
            <person name="Alvarado L."/>
            <person name="Berlin A."/>
            <person name="Chapman S.B."/>
            <person name="Chen Z."/>
            <person name="Freedman E."/>
            <person name="Gellesch M."/>
            <person name="Goldberg J."/>
            <person name="Griggs A."/>
            <person name="Gujja S."/>
            <person name="Heilman E.R."/>
            <person name="Heiman D."/>
            <person name="Hepburn T."/>
            <person name="Howarth C."/>
            <person name="Jen D."/>
            <person name="Larson L."/>
            <person name="Mehta T."/>
            <person name="Neiman D."/>
            <person name="Pearson M."/>
            <person name="Roberts A."/>
            <person name="Saif S."/>
            <person name="Shea T."/>
            <person name="Shenoy N."/>
            <person name="Sisk P."/>
            <person name="Stolte C."/>
            <person name="Sykes S."/>
            <person name="Walk T."/>
            <person name="White J."/>
            <person name="Yandava C."/>
            <person name="Haas B."/>
            <person name="Nusbaum C."/>
            <person name="Birren B."/>
        </authorList>
    </citation>
    <scope>NUCLEOTIDE SEQUENCE</scope>
    <source>
        <strain evidence="3">ATCC 64411</strain>
    </source>
</reference>
<name>A0A0C4DV26_MAGP6</name>
<proteinExistence type="inferred from homology"/>
<evidence type="ECO:0000313" key="4">
    <source>
        <dbReference type="EnsemblFungi" id="MAPG_03826T0"/>
    </source>
</evidence>
<reference evidence="5" key="1">
    <citation type="submission" date="2010-05" db="EMBL/GenBank/DDBJ databases">
        <title>The genome sequence of Magnaporthe poae strain ATCC 64411.</title>
        <authorList>
            <person name="Ma L.-J."/>
            <person name="Dead R."/>
            <person name="Young S."/>
            <person name="Zeng Q."/>
            <person name="Koehrsen M."/>
            <person name="Alvarado L."/>
            <person name="Berlin A."/>
            <person name="Chapman S.B."/>
            <person name="Chen Z."/>
            <person name="Freedman E."/>
            <person name="Gellesch M."/>
            <person name="Goldberg J."/>
            <person name="Griggs A."/>
            <person name="Gujja S."/>
            <person name="Heilman E.R."/>
            <person name="Heiman D."/>
            <person name="Hepburn T."/>
            <person name="Howarth C."/>
            <person name="Jen D."/>
            <person name="Larson L."/>
            <person name="Mehta T."/>
            <person name="Neiman D."/>
            <person name="Pearson M."/>
            <person name="Roberts A."/>
            <person name="Saif S."/>
            <person name="Shea T."/>
            <person name="Shenoy N."/>
            <person name="Sisk P."/>
            <person name="Stolte C."/>
            <person name="Sykes S."/>
            <person name="Walk T."/>
            <person name="White J."/>
            <person name="Yandava C."/>
            <person name="Haas B."/>
            <person name="Nusbaum C."/>
            <person name="Birren B."/>
        </authorList>
    </citation>
    <scope>NUCLEOTIDE SEQUENCE [LARGE SCALE GENOMIC DNA]</scope>
    <source>
        <strain evidence="5">ATCC 64411 / 73-15</strain>
    </source>
</reference>
<dbReference type="eggNOG" id="ENOG502RY79">
    <property type="taxonomic scope" value="Eukaryota"/>
</dbReference>
<dbReference type="EnsemblFungi" id="MAPG_03826T0">
    <property type="protein sequence ID" value="MAPG_03826T0"/>
    <property type="gene ID" value="MAPG_03826"/>
</dbReference>
<dbReference type="GO" id="GO:0005634">
    <property type="term" value="C:nucleus"/>
    <property type="evidence" value="ECO:0007669"/>
    <property type="project" value="TreeGrafter"/>
</dbReference>
<dbReference type="OMA" id="FWMPDLS"/>
<dbReference type="Pfam" id="PF11176">
    <property type="entry name" value="Tma16"/>
    <property type="match status" value="1"/>
</dbReference>
<dbReference type="AlphaFoldDB" id="A0A0C4DV26"/>
<keyword evidence="5" id="KW-1185">Reference proteome</keyword>
<reference evidence="3" key="3">
    <citation type="submission" date="2011-03" db="EMBL/GenBank/DDBJ databases">
        <title>Annotation of Magnaporthe poae ATCC 64411.</title>
        <authorList>
            <person name="Ma L.-J."/>
            <person name="Dead R."/>
            <person name="Young S.K."/>
            <person name="Zeng Q."/>
            <person name="Gargeya S."/>
            <person name="Fitzgerald M."/>
            <person name="Haas B."/>
            <person name="Abouelleil A."/>
            <person name="Alvarado L."/>
            <person name="Arachchi H.M."/>
            <person name="Berlin A."/>
            <person name="Brown A."/>
            <person name="Chapman S.B."/>
            <person name="Chen Z."/>
            <person name="Dunbar C."/>
            <person name="Freedman E."/>
            <person name="Gearin G."/>
            <person name="Gellesch M."/>
            <person name="Goldberg J."/>
            <person name="Griggs A."/>
            <person name="Gujja S."/>
            <person name="Heiman D."/>
            <person name="Howarth C."/>
            <person name="Larson L."/>
            <person name="Lui A."/>
            <person name="MacDonald P.J.P."/>
            <person name="Mehta T."/>
            <person name="Montmayeur A."/>
            <person name="Murphy C."/>
            <person name="Neiman D."/>
            <person name="Pearson M."/>
            <person name="Priest M."/>
            <person name="Roberts A."/>
            <person name="Saif S."/>
            <person name="Shea T."/>
            <person name="Shenoy N."/>
            <person name="Sisk P."/>
            <person name="Stolte C."/>
            <person name="Sykes S."/>
            <person name="Yandava C."/>
            <person name="Wortman J."/>
            <person name="Nusbaum C."/>
            <person name="Birren B."/>
        </authorList>
    </citation>
    <scope>NUCLEOTIDE SEQUENCE</scope>
    <source>
        <strain evidence="3">ATCC 64411</strain>
    </source>
</reference>
<dbReference type="Gene3D" id="1.20.1440.170">
    <property type="entry name" value="Translation machinery-associated protein 16-like"/>
    <property type="match status" value="1"/>
</dbReference>
<evidence type="ECO:0008006" key="6">
    <source>
        <dbReference type="Google" id="ProtNLM"/>
    </source>
</evidence>
<evidence type="ECO:0000256" key="2">
    <source>
        <dbReference type="SAM" id="MobiDB-lite"/>
    </source>
</evidence>
<evidence type="ECO:0000313" key="3">
    <source>
        <dbReference type="EMBL" id="KLU84790.1"/>
    </source>
</evidence>
<sequence length="178" mass="20327">MPKTLEKTRKQISKKRHGAMDNLHQNSRNAKRLHKAQVRDDRLEKLAQARKKGDQPLLSRVTFFRDAVQESSLPKPLSMDAVQDIIKKFVHQYDEEYAEVRSARRPGRGASSREEVLKVKMVSLDKEYKNGFYMPDLTSAENLAALDRWEGSWAYLASLAWVKVTAAGEARTASFPPI</sequence>
<evidence type="ECO:0000313" key="5">
    <source>
        <dbReference type="Proteomes" id="UP000011715"/>
    </source>
</evidence>
<dbReference type="EMBL" id="ADBL01000907">
    <property type="status" value="NOT_ANNOTATED_CDS"/>
    <property type="molecule type" value="Genomic_DNA"/>
</dbReference>
<organism evidence="4 5">
    <name type="scientific">Magnaporthiopsis poae (strain ATCC 64411 / 73-15)</name>
    <name type="common">Kentucky bluegrass fungus</name>
    <name type="synonym">Magnaporthe poae</name>
    <dbReference type="NCBI Taxonomy" id="644358"/>
    <lineage>
        <taxon>Eukaryota</taxon>
        <taxon>Fungi</taxon>
        <taxon>Dikarya</taxon>
        <taxon>Ascomycota</taxon>
        <taxon>Pezizomycotina</taxon>
        <taxon>Sordariomycetes</taxon>
        <taxon>Sordariomycetidae</taxon>
        <taxon>Magnaporthales</taxon>
        <taxon>Magnaporthaceae</taxon>
        <taxon>Magnaporthiopsis</taxon>
    </lineage>
</organism>
<feature type="region of interest" description="Disordered" evidence="2">
    <location>
        <begin position="1"/>
        <end position="41"/>
    </location>
</feature>
<dbReference type="InterPro" id="IPR038356">
    <property type="entry name" value="Tma16_sf"/>
</dbReference>